<dbReference type="PANTHER" id="PTHR30532">
    <property type="entry name" value="IRON III DICITRATE-BINDING PERIPLASMIC PROTEIN"/>
    <property type="match status" value="1"/>
</dbReference>
<feature type="domain" description="Fe/B12 periplasmic-binding" evidence="6">
    <location>
        <begin position="59"/>
        <end position="307"/>
    </location>
</feature>
<evidence type="ECO:0000256" key="5">
    <source>
        <dbReference type="SAM" id="SignalP"/>
    </source>
</evidence>
<dbReference type="AlphaFoldDB" id="A0AA97CS60"/>
<proteinExistence type="inferred from homology"/>
<keyword evidence="3" id="KW-0813">Transport</keyword>
<comment type="subcellular location">
    <subcellularLocation>
        <location evidence="1">Cell envelope</location>
    </subcellularLocation>
</comment>
<dbReference type="InterPro" id="IPR002491">
    <property type="entry name" value="ABC_transptr_periplasmic_BD"/>
</dbReference>
<dbReference type="SUPFAM" id="SSF53807">
    <property type="entry name" value="Helical backbone' metal receptor"/>
    <property type="match status" value="1"/>
</dbReference>
<dbReference type="Gene3D" id="3.40.50.1980">
    <property type="entry name" value="Nitrogenase molybdenum iron protein domain"/>
    <property type="match status" value="2"/>
</dbReference>
<sequence>MRKSRFLPLACAAVLAVTVSACSNSDDDASGGGAGGEGFPVTIEHALGTTTIDEAPERVATIGWANHEVALSLGIVPVGMAKATWGDDNGDGILPWVDTKLKELGGETPALYDETDGVDAESVSDTAPDVILGAYSGLTQGQYDTLHKIAPVVAYPKTPWGTTWQEMIQLDSKALGKAAEGDKLVTDLTGQIEAAVGKYPDLKNTKTMFAYLDPTDTSKFMYYNLHDPRATFLRDAGIPVPSAVEQNTADTDQFYTEVSAEKADQFNDVGLIVTYGDENTVKRLQADPLLGKVPAIRDGHVAVLQDDTPLAASSNPTPLSIPWGIDKYMDVLGSAAAAH</sequence>
<evidence type="ECO:0000256" key="3">
    <source>
        <dbReference type="ARBA" id="ARBA00022448"/>
    </source>
</evidence>
<dbReference type="RefSeq" id="WP_420040716.1">
    <property type="nucleotide sequence ID" value="NZ_CP128986.1"/>
</dbReference>
<evidence type="ECO:0000256" key="2">
    <source>
        <dbReference type="ARBA" id="ARBA00008814"/>
    </source>
</evidence>
<comment type="similarity">
    <text evidence="2">Belongs to the bacterial solute-binding protein 8 family.</text>
</comment>
<dbReference type="Pfam" id="PF01497">
    <property type="entry name" value="Peripla_BP_2"/>
    <property type="match status" value="1"/>
</dbReference>
<dbReference type="EMBL" id="CP128986">
    <property type="protein sequence ID" value="WOC11400.1"/>
    <property type="molecule type" value="Genomic_DNA"/>
</dbReference>
<gene>
    <name evidence="7" type="primary">fpuA_1</name>
    <name evidence="7" type="ORF">MP11Mi_04680</name>
</gene>
<keyword evidence="4 5" id="KW-0732">Signal</keyword>
<reference evidence="7" key="1">
    <citation type="submission" date="2023-06" db="EMBL/GenBank/DDBJ databases">
        <title>Gordonia sp. nov. and Pseudochrobactrum sp. nov., two species isolated from the burying beetle Nicrophorus vespilloides.</title>
        <authorList>
            <person name="Poehlein A."/>
            <person name="Guzman J."/>
            <person name="Daniel R."/>
            <person name="Vilcinskas A."/>
        </authorList>
    </citation>
    <scope>NUCLEOTIDE SEQUENCE</scope>
    <source>
        <strain evidence="7">MP11Mi</strain>
    </source>
</reference>
<evidence type="ECO:0000256" key="4">
    <source>
        <dbReference type="ARBA" id="ARBA00022729"/>
    </source>
</evidence>
<feature type="signal peptide" evidence="5">
    <location>
        <begin position="1"/>
        <end position="21"/>
    </location>
</feature>
<accession>A0AA97CS60</accession>
<name>A0AA97CS60_9ACTN</name>
<evidence type="ECO:0000256" key="1">
    <source>
        <dbReference type="ARBA" id="ARBA00004196"/>
    </source>
</evidence>
<dbReference type="GO" id="GO:1901678">
    <property type="term" value="P:iron coordination entity transport"/>
    <property type="evidence" value="ECO:0007669"/>
    <property type="project" value="UniProtKB-ARBA"/>
</dbReference>
<organism evidence="7">
    <name type="scientific">Gordonia sp. MP11Mi</name>
    <dbReference type="NCBI Taxonomy" id="3022769"/>
    <lineage>
        <taxon>Bacteria</taxon>
        <taxon>Bacillati</taxon>
        <taxon>Actinomycetota</taxon>
        <taxon>Actinomycetes</taxon>
        <taxon>Mycobacteriales</taxon>
        <taxon>Gordoniaceae</taxon>
        <taxon>Gordonia</taxon>
    </lineage>
</organism>
<dbReference type="InterPro" id="IPR051313">
    <property type="entry name" value="Bact_iron-sidero_bind"/>
</dbReference>
<dbReference type="CDD" id="cd01146">
    <property type="entry name" value="FhuD"/>
    <property type="match status" value="1"/>
</dbReference>
<evidence type="ECO:0000313" key="7">
    <source>
        <dbReference type="EMBL" id="WOC11400.1"/>
    </source>
</evidence>
<dbReference type="PANTHER" id="PTHR30532:SF24">
    <property type="entry name" value="FERRIC ENTEROBACTIN-BINDING PERIPLASMIC PROTEIN FEPB"/>
    <property type="match status" value="1"/>
</dbReference>
<feature type="chain" id="PRO_5041670091" evidence="5">
    <location>
        <begin position="22"/>
        <end position="339"/>
    </location>
</feature>
<dbReference type="GO" id="GO:0030288">
    <property type="term" value="C:outer membrane-bounded periplasmic space"/>
    <property type="evidence" value="ECO:0007669"/>
    <property type="project" value="TreeGrafter"/>
</dbReference>
<protein>
    <submittedName>
        <fullName evidence="7">Petrobactin-binding protein FpuA</fullName>
    </submittedName>
</protein>
<evidence type="ECO:0000259" key="6">
    <source>
        <dbReference type="Pfam" id="PF01497"/>
    </source>
</evidence>